<dbReference type="AlphaFoldDB" id="E6SKY4"/>
<organism evidence="8 9">
    <name type="scientific">Thermaerobacter marianensis (strain ATCC 700841 / DSM 12885 / JCM 10246 / 7p75a)</name>
    <dbReference type="NCBI Taxonomy" id="644966"/>
    <lineage>
        <taxon>Bacteria</taxon>
        <taxon>Bacillati</taxon>
        <taxon>Bacillota</taxon>
        <taxon>Clostridia</taxon>
        <taxon>Eubacteriales</taxon>
        <taxon>Clostridiales Family XVII. Incertae Sedis</taxon>
        <taxon>Thermaerobacter</taxon>
    </lineage>
</organism>
<evidence type="ECO:0000256" key="1">
    <source>
        <dbReference type="ARBA" id="ARBA00007116"/>
    </source>
</evidence>
<dbReference type="Pfam" id="PF00861">
    <property type="entry name" value="Ribosomal_L18p"/>
    <property type="match status" value="1"/>
</dbReference>
<evidence type="ECO:0000313" key="8">
    <source>
        <dbReference type="EMBL" id="ADU52357.1"/>
    </source>
</evidence>
<reference evidence="9" key="2">
    <citation type="journal article" date="2010" name="Stand. Genomic Sci.">
        <title>Complete genome sequence of Thermaerobacter marianensis type strain (7p75aT).</title>
        <authorList>
            <person name="Han C."/>
            <person name="Gu W."/>
            <person name="Zhang X."/>
            <person name="Lapidus A."/>
            <person name="Nolan M."/>
            <person name="Copeland A."/>
            <person name="Lucas S."/>
            <person name="Glavina Del Rio T."/>
            <person name="Tice H."/>
            <person name="Cheng J."/>
            <person name="Tapia R."/>
            <person name="Goodwin L."/>
            <person name="Pitluck S."/>
            <person name="Pagani I."/>
            <person name="Ivanova N."/>
            <person name="Mavromatis K."/>
            <person name="Mikhailova N."/>
            <person name="Pati A."/>
            <person name="Chen A."/>
            <person name="Palaniappan K."/>
            <person name="Land M."/>
            <person name="Hauser L."/>
            <person name="Chang Y."/>
            <person name="Jeffries C."/>
            <person name="Schneider S."/>
            <person name="Rohde M."/>
            <person name="Goker M."/>
            <person name="Pukall R."/>
            <person name="Woyke T."/>
            <person name="Bristow J."/>
            <person name="Eisen J."/>
            <person name="Markowitz V."/>
            <person name="Hugenholtz P."/>
            <person name="Kyrpides N."/>
            <person name="Klenk H."/>
            <person name="Detter J."/>
        </authorList>
    </citation>
    <scope>NUCLEOTIDE SEQUENCE [LARGE SCALE GENOMIC DNA]</scope>
    <source>
        <strain evidence="9">ATCC 700841 / DSM 12885 / JCM 10246 / 7p75a</strain>
    </source>
</reference>
<dbReference type="Gene3D" id="3.30.420.100">
    <property type="match status" value="1"/>
</dbReference>
<evidence type="ECO:0000256" key="6">
    <source>
        <dbReference type="ARBA" id="ARBA00035197"/>
    </source>
</evidence>
<dbReference type="RefSeq" id="WP_013496654.1">
    <property type="nucleotide sequence ID" value="NC_014831.1"/>
</dbReference>
<dbReference type="InterPro" id="IPR005484">
    <property type="entry name" value="Ribosomal_uL18_bac/plant/anim"/>
</dbReference>
<dbReference type="KEGG" id="tmr:Tmar_2279"/>
<dbReference type="NCBIfam" id="TIGR00060">
    <property type="entry name" value="L18_bact"/>
    <property type="match status" value="1"/>
</dbReference>
<dbReference type="EMBL" id="CP002344">
    <property type="protein sequence ID" value="ADU52357.1"/>
    <property type="molecule type" value="Genomic_DNA"/>
</dbReference>
<evidence type="ECO:0000256" key="7">
    <source>
        <dbReference type="HAMAP-Rule" id="MF_01337"/>
    </source>
</evidence>
<dbReference type="PANTHER" id="PTHR12899">
    <property type="entry name" value="39S RIBOSOMAL PROTEIN L18, MITOCHONDRIAL"/>
    <property type="match status" value="1"/>
</dbReference>
<keyword evidence="9" id="KW-1185">Reference proteome</keyword>
<keyword evidence="5 7" id="KW-0687">Ribonucleoprotein</keyword>
<dbReference type="InterPro" id="IPR057268">
    <property type="entry name" value="Ribosomal_L18"/>
</dbReference>
<protein>
    <recommendedName>
        <fullName evidence="6 7">Large ribosomal subunit protein uL18</fullName>
    </recommendedName>
</protein>
<gene>
    <name evidence="7" type="primary">rplR</name>
    <name evidence="8" type="ordered locus">Tmar_2279</name>
</gene>
<dbReference type="PANTHER" id="PTHR12899:SF3">
    <property type="entry name" value="LARGE RIBOSOMAL SUBUNIT PROTEIN UL18M"/>
    <property type="match status" value="1"/>
</dbReference>
<dbReference type="GO" id="GO:0006412">
    <property type="term" value="P:translation"/>
    <property type="evidence" value="ECO:0007669"/>
    <property type="project" value="UniProtKB-UniRule"/>
</dbReference>
<dbReference type="HAMAP" id="MF_01337_B">
    <property type="entry name" value="Ribosomal_uL18_B"/>
    <property type="match status" value="1"/>
</dbReference>
<sequence>MARKPKTREEARERRHRRVRKKVLGTAERPRLNVFRSLKHIYAQVIDDEAGVTLVAASTVEPELREAVGGYGGNVEAAKVVGRVIAERARARGITKVVFDRGGYRYHGRVKALAEAAREAGLEF</sequence>
<dbReference type="GO" id="GO:0003735">
    <property type="term" value="F:structural constituent of ribosome"/>
    <property type="evidence" value="ECO:0007669"/>
    <property type="project" value="InterPro"/>
</dbReference>
<dbReference type="CDD" id="cd00432">
    <property type="entry name" value="Ribosomal_L18_L5e"/>
    <property type="match status" value="1"/>
</dbReference>
<comment type="function">
    <text evidence="7">This is one of the proteins that bind and probably mediate the attachment of the 5S RNA into the large ribosomal subunit, where it forms part of the central protuberance.</text>
</comment>
<comment type="similarity">
    <text evidence="1 7">Belongs to the universal ribosomal protein uL18 family.</text>
</comment>
<dbReference type="SUPFAM" id="SSF53137">
    <property type="entry name" value="Translational machinery components"/>
    <property type="match status" value="1"/>
</dbReference>
<comment type="subunit">
    <text evidence="7">Part of the 50S ribosomal subunit; part of the 5S rRNA/L5/L18/L25 subcomplex. Contacts the 5S and 23S rRNAs.</text>
</comment>
<dbReference type="HOGENOM" id="CLU_098841_0_1_9"/>
<dbReference type="GO" id="GO:0008097">
    <property type="term" value="F:5S rRNA binding"/>
    <property type="evidence" value="ECO:0007669"/>
    <property type="project" value="TreeGrafter"/>
</dbReference>
<dbReference type="Proteomes" id="UP000008915">
    <property type="component" value="Chromosome"/>
</dbReference>
<keyword evidence="2 7" id="KW-0699">rRNA-binding</keyword>
<evidence type="ECO:0000256" key="2">
    <source>
        <dbReference type="ARBA" id="ARBA00022730"/>
    </source>
</evidence>
<evidence type="ECO:0000256" key="5">
    <source>
        <dbReference type="ARBA" id="ARBA00023274"/>
    </source>
</evidence>
<keyword evidence="4 7" id="KW-0689">Ribosomal protein</keyword>
<reference evidence="8 9" key="1">
    <citation type="journal article" date="2010" name="Stand. Genomic Sci.">
        <title>Complete genome sequence of Thermaerobacter marianensis type strain (7p75a).</title>
        <authorList>
            <person name="Han C."/>
            <person name="Gu W."/>
            <person name="Zhang X."/>
            <person name="Lapidus A."/>
            <person name="Nolan M."/>
            <person name="Copeland A."/>
            <person name="Lucas S."/>
            <person name="Del Rio T.G."/>
            <person name="Tice H."/>
            <person name="Cheng J.F."/>
            <person name="Tapia R."/>
            <person name="Goodwin L."/>
            <person name="Pitluck S."/>
            <person name="Pagani I."/>
            <person name="Ivanova N."/>
            <person name="Mavromatis K."/>
            <person name="Mikhailova N."/>
            <person name="Pati A."/>
            <person name="Chen A."/>
            <person name="Palaniappan K."/>
            <person name="Land M."/>
            <person name="Hauser L."/>
            <person name="Chang Y.J."/>
            <person name="Jeffries C.D."/>
            <person name="Schneider S."/>
            <person name="Rohde M."/>
            <person name="Goker M."/>
            <person name="Pukall R."/>
            <person name="Woyke T."/>
            <person name="Bristow J."/>
            <person name="Eisen J.A."/>
            <person name="Markowitz V."/>
            <person name="Hugenholtz P."/>
            <person name="Kyrpides N.C."/>
            <person name="Klenk H.P."/>
            <person name="Detter J.C."/>
        </authorList>
    </citation>
    <scope>NUCLEOTIDE SEQUENCE [LARGE SCALE GENOMIC DNA]</scope>
    <source>
        <strain evidence="9">ATCC 700841 / DSM 12885 / JCM 10246 / 7p75a</strain>
    </source>
</reference>
<accession>E6SKY4</accession>
<evidence type="ECO:0000256" key="3">
    <source>
        <dbReference type="ARBA" id="ARBA00022884"/>
    </source>
</evidence>
<dbReference type="InterPro" id="IPR004389">
    <property type="entry name" value="Ribosomal_uL18_bac-type"/>
</dbReference>
<dbReference type="eggNOG" id="COG0256">
    <property type="taxonomic scope" value="Bacteria"/>
</dbReference>
<dbReference type="FunFam" id="3.30.420.100:FF:000001">
    <property type="entry name" value="50S ribosomal protein L18"/>
    <property type="match status" value="1"/>
</dbReference>
<dbReference type="OrthoDB" id="9810939at2"/>
<name>E6SKY4_THEM7</name>
<evidence type="ECO:0000256" key="4">
    <source>
        <dbReference type="ARBA" id="ARBA00022980"/>
    </source>
</evidence>
<dbReference type="GO" id="GO:0022625">
    <property type="term" value="C:cytosolic large ribosomal subunit"/>
    <property type="evidence" value="ECO:0007669"/>
    <property type="project" value="TreeGrafter"/>
</dbReference>
<dbReference type="STRING" id="644966.Tmar_2279"/>
<keyword evidence="3 7" id="KW-0694">RNA-binding</keyword>
<evidence type="ECO:0000313" key="9">
    <source>
        <dbReference type="Proteomes" id="UP000008915"/>
    </source>
</evidence>
<proteinExistence type="inferred from homology"/>